<dbReference type="Pfam" id="PF07963">
    <property type="entry name" value="N_methyl"/>
    <property type="match status" value="1"/>
</dbReference>
<dbReference type="InterPro" id="IPR012902">
    <property type="entry name" value="N_methyl_site"/>
</dbReference>
<reference evidence="1 2" key="1">
    <citation type="submission" date="2015-02" db="EMBL/GenBank/DDBJ databases">
        <title>Draft genome sequence of Pseudomonas stutzeri NT0128 isolated from wheat (Triticum turgidum) rhizosphere.</title>
        <authorList>
            <person name="Tovi N."/>
            <person name="Frenk S."/>
            <person name="Hadar Y."/>
            <person name="Minz D."/>
        </authorList>
    </citation>
    <scope>NUCLEOTIDE SEQUENCE [LARGE SCALE GENOMIC DNA]</scope>
    <source>
        <strain evidence="1 2">NT0128</strain>
    </source>
</reference>
<name>A0A0D9AWL9_STUST</name>
<accession>A0A0D9AWL9</accession>
<organism evidence="1 2">
    <name type="scientific">Stutzerimonas stutzeri</name>
    <name type="common">Pseudomonas stutzeri</name>
    <dbReference type="NCBI Taxonomy" id="316"/>
    <lineage>
        <taxon>Bacteria</taxon>
        <taxon>Pseudomonadati</taxon>
        <taxon>Pseudomonadota</taxon>
        <taxon>Gammaproteobacteria</taxon>
        <taxon>Pseudomonadales</taxon>
        <taxon>Pseudomonadaceae</taxon>
        <taxon>Stutzerimonas</taxon>
    </lineage>
</organism>
<evidence type="ECO:0000313" key="1">
    <source>
        <dbReference type="EMBL" id="KJH83751.1"/>
    </source>
</evidence>
<comment type="caution">
    <text evidence="1">The sequence shown here is derived from an EMBL/GenBank/DDBJ whole genome shotgun (WGS) entry which is preliminary data.</text>
</comment>
<dbReference type="PATRIC" id="fig|316.101.peg.1610"/>
<proteinExistence type="predicted"/>
<dbReference type="Pfam" id="PF16074">
    <property type="entry name" value="PilW"/>
    <property type="match status" value="1"/>
</dbReference>
<dbReference type="AlphaFoldDB" id="A0A0D9AWL9"/>
<protein>
    <submittedName>
        <fullName evidence="1">Pilus assembly protein PilW</fullName>
    </submittedName>
</protein>
<dbReference type="Proteomes" id="UP000032487">
    <property type="component" value="Unassembled WGS sequence"/>
</dbReference>
<dbReference type="EMBL" id="JYHV01000010">
    <property type="protein sequence ID" value="KJH83751.1"/>
    <property type="molecule type" value="Genomic_DNA"/>
</dbReference>
<gene>
    <name evidence="1" type="ORF">UF78_03770</name>
</gene>
<dbReference type="NCBIfam" id="TIGR02532">
    <property type="entry name" value="IV_pilin_GFxxxE"/>
    <property type="match status" value="1"/>
</dbReference>
<sequence length="285" mass="30956">MRSYKFTAQRGLSMIELLVALAISSFLLLGISQIYLDNKRTQLFQQNQTGNQENSRFAALILNEYLGKAGYRRAPDQLIEEAFPAQSYPGCKQFGKGSAVSATTDGQGICLRYQPVVSGELDCHGNASPAFTDTTAFKAPPTSSLIVLAIKYVPGTDPKALNSGTLECSNVTVGNPSYVELITGVADFRLEFGVGGKDLLERKLTDGSNRFVSASTWSEGSGPIRAVRYSILLASNEGQRDSESVVYNTWYDAADATIKARLADGDDNRIYQVAHATKTIRNLMP</sequence>
<dbReference type="InterPro" id="IPR032092">
    <property type="entry name" value="PilW"/>
</dbReference>
<evidence type="ECO:0000313" key="2">
    <source>
        <dbReference type="Proteomes" id="UP000032487"/>
    </source>
</evidence>
<dbReference type="OrthoDB" id="7011591at2"/>
<dbReference type="RefSeq" id="WP_045160698.1">
    <property type="nucleotide sequence ID" value="NZ_JYHV01000010.1"/>
</dbReference>
<dbReference type="GO" id="GO:0043683">
    <property type="term" value="P:type IV pilus assembly"/>
    <property type="evidence" value="ECO:0007669"/>
    <property type="project" value="InterPro"/>
</dbReference>